<evidence type="ECO:0000259" key="3">
    <source>
        <dbReference type="Pfam" id="PF01055"/>
    </source>
</evidence>
<dbReference type="InterPro" id="IPR025887">
    <property type="entry name" value="Glyco_hydro_31_N_dom"/>
</dbReference>
<evidence type="ECO:0000256" key="1">
    <source>
        <dbReference type="ARBA" id="ARBA00007806"/>
    </source>
</evidence>
<evidence type="ECO:0000256" key="2">
    <source>
        <dbReference type="RuleBase" id="RU361185"/>
    </source>
</evidence>
<dbReference type="PANTHER" id="PTHR43863:SF2">
    <property type="entry name" value="MALTASE-GLUCOAMYLASE"/>
    <property type="match status" value="1"/>
</dbReference>
<feature type="domain" description="Glycoside hydrolase family 31 N-terminal" evidence="4">
    <location>
        <begin position="29"/>
        <end position="188"/>
    </location>
</feature>
<feature type="domain" description="Glycosyl hydrolase family 31 C-terminal" evidence="5">
    <location>
        <begin position="580"/>
        <end position="661"/>
    </location>
</feature>
<protein>
    <submittedName>
        <fullName evidence="6">Family 31 glucosidase</fullName>
    </submittedName>
</protein>
<dbReference type="Pfam" id="PF01055">
    <property type="entry name" value="Glyco_hydro_31_2nd"/>
    <property type="match status" value="1"/>
</dbReference>
<dbReference type="InterPro" id="IPR013780">
    <property type="entry name" value="Glyco_hydro_b"/>
</dbReference>
<organism evidence="6 7">
    <name type="scientific">Candidatus Gallimonas intestinavium</name>
    <dbReference type="NCBI Taxonomy" id="2838603"/>
    <lineage>
        <taxon>Bacteria</taxon>
        <taxon>Bacillati</taxon>
        <taxon>Bacillota</taxon>
        <taxon>Clostridia</taxon>
        <taxon>Candidatus Gallimonas</taxon>
    </lineage>
</organism>
<dbReference type="EMBL" id="DXBB01000059">
    <property type="protein sequence ID" value="HIZ72722.1"/>
    <property type="molecule type" value="Genomic_DNA"/>
</dbReference>
<dbReference type="InterPro" id="IPR000322">
    <property type="entry name" value="Glyco_hydro_31_TIM"/>
</dbReference>
<comment type="similarity">
    <text evidence="1 2">Belongs to the glycosyl hydrolase 31 family.</text>
</comment>
<dbReference type="Pfam" id="PF13802">
    <property type="entry name" value="Gal_mutarotas_2"/>
    <property type="match status" value="1"/>
</dbReference>
<reference evidence="6" key="1">
    <citation type="journal article" date="2021" name="PeerJ">
        <title>Extensive microbial diversity within the chicken gut microbiome revealed by metagenomics and culture.</title>
        <authorList>
            <person name="Gilroy R."/>
            <person name="Ravi A."/>
            <person name="Getino M."/>
            <person name="Pursley I."/>
            <person name="Horton D.L."/>
            <person name="Alikhan N.F."/>
            <person name="Baker D."/>
            <person name="Gharbi K."/>
            <person name="Hall N."/>
            <person name="Watson M."/>
            <person name="Adriaenssens E.M."/>
            <person name="Foster-Nyarko E."/>
            <person name="Jarju S."/>
            <person name="Secka A."/>
            <person name="Antonio M."/>
            <person name="Oren A."/>
            <person name="Chaudhuri R.R."/>
            <person name="La Ragione R."/>
            <person name="Hildebrand F."/>
            <person name="Pallen M.J."/>
        </authorList>
    </citation>
    <scope>NUCLEOTIDE SEQUENCE</scope>
    <source>
        <strain evidence="6">ChiW7-2402</strain>
    </source>
</reference>
<sequence length="662" mass="76612">MQFLFEQDGALLFRRRRELVEICAWGNGLRVRATQNRALSGRDWALDTPMRRPAKVQIGEHLAVIENGSIRAEMTEYGKLTFYNTQGKMLLKEYYRTWEYGTEGWRELDQITQLRAAGREYRSAGGDNYSLRVRFEPNDEKFFGMGQYQQPTFDLKGSTLELEQKNTQASVPFLLSSNGYGLLWNNPAVGRATLGTNYTEFTARSSKQIDYWITAGDTPERILTSYMEVVGKPPMMPEYALGFWQCKLRYQTQEELLAVAREYHRRNIPVGVIVVDFFHWTQQGDWQFDKRYWPDPKAMAEELDRMGMKLMVSVWPTVDRNSVHYREMEERDLLVRVDRGLAVTMDCYGFEQFFDATNPAAREFVWNCCKENYRKNGVTLFWLDEAEPEYTVADWELYRYFDGPALECANEYPVQYARAFYEGMKAEGDEDIINLIRCAWAGSAKYGALVWSGDVPSTFKALRNQYNASLHMAMAGIPWWTADIGGFHGGNIHDPAFHELLARWFEFATYLPVMRLHGDRDPHDKPPLGKDGGGMCVSGAENEVWAYPPFVQDIMEAHIRRREEMRDYLRSVMKKAHEEGAPVIRPLFYSFPEDKKCWEECEEFLLGEDILVCPVLEANVREREVYFPAGADWTAEDGTVYQGGITATVPAPIERIPVFRRK</sequence>
<dbReference type="SUPFAM" id="SSF51011">
    <property type="entry name" value="Glycosyl hydrolase domain"/>
    <property type="match status" value="1"/>
</dbReference>
<evidence type="ECO:0000259" key="5">
    <source>
        <dbReference type="Pfam" id="PF21365"/>
    </source>
</evidence>
<dbReference type="InterPro" id="IPR011013">
    <property type="entry name" value="Gal_mutarotase_sf_dom"/>
</dbReference>
<dbReference type="Proteomes" id="UP000824102">
    <property type="component" value="Unassembled WGS sequence"/>
</dbReference>
<keyword evidence="2" id="KW-0378">Hydrolase</keyword>
<dbReference type="InterPro" id="IPR017853">
    <property type="entry name" value="GH"/>
</dbReference>
<evidence type="ECO:0000313" key="6">
    <source>
        <dbReference type="EMBL" id="HIZ72722.1"/>
    </source>
</evidence>
<keyword evidence="2" id="KW-0326">Glycosidase</keyword>
<name>A0A9D2G5C9_9FIRM</name>
<dbReference type="CDD" id="cd14752">
    <property type="entry name" value="GH31_N"/>
    <property type="match status" value="1"/>
</dbReference>
<dbReference type="GO" id="GO:0004553">
    <property type="term" value="F:hydrolase activity, hydrolyzing O-glycosyl compounds"/>
    <property type="evidence" value="ECO:0007669"/>
    <property type="project" value="InterPro"/>
</dbReference>
<dbReference type="InterPro" id="IPR051816">
    <property type="entry name" value="Glycosyl_Hydrolase_31"/>
</dbReference>
<dbReference type="SUPFAM" id="SSF74650">
    <property type="entry name" value="Galactose mutarotase-like"/>
    <property type="match status" value="1"/>
</dbReference>
<proteinExistence type="inferred from homology"/>
<feature type="domain" description="Glycoside hydrolase family 31 TIM barrel" evidence="3">
    <location>
        <begin position="233"/>
        <end position="569"/>
    </location>
</feature>
<dbReference type="Gene3D" id="2.60.40.1760">
    <property type="entry name" value="glycosyl hydrolase (family 31)"/>
    <property type="match status" value="1"/>
</dbReference>
<reference evidence="6" key="2">
    <citation type="submission" date="2021-04" db="EMBL/GenBank/DDBJ databases">
        <authorList>
            <person name="Gilroy R."/>
        </authorList>
    </citation>
    <scope>NUCLEOTIDE SEQUENCE</scope>
    <source>
        <strain evidence="6">ChiW7-2402</strain>
    </source>
</reference>
<dbReference type="Gene3D" id="2.60.40.1180">
    <property type="entry name" value="Golgi alpha-mannosidase II"/>
    <property type="match status" value="1"/>
</dbReference>
<dbReference type="Pfam" id="PF21365">
    <property type="entry name" value="Glyco_hydro_31_3rd"/>
    <property type="match status" value="1"/>
</dbReference>
<dbReference type="AlphaFoldDB" id="A0A9D2G5C9"/>
<dbReference type="CDD" id="cd06591">
    <property type="entry name" value="GH31_xylosidase_XylS"/>
    <property type="match status" value="1"/>
</dbReference>
<dbReference type="SUPFAM" id="SSF51445">
    <property type="entry name" value="(Trans)glycosidases"/>
    <property type="match status" value="1"/>
</dbReference>
<evidence type="ECO:0000313" key="7">
    <source>
        <dbReference type="Proteomes" id="UP000824102"/>
    </source>
</evidence>
<dbReference type="Gene3D" id="3.20.20.80">
    <property type="entry name" value="Glycosidases"/>
    <property type="match status" value="1"/>
</dbReference>
<dbReference type="GO" id="GO:0005975">
    <property type="term" value="P:carbohydrate metabolic process"/>
    <property type="evidence" value="ECO:0007669"/>
    <property type="project" value="InterPro"/>
</dbReference>
<dbReference type="GO" id="GO:0030246">
    <property type="term" value="F:carbohydrate binding"/>
    <property type="evidence" value="ECO:0007669"/>
    <property type="project" value="InterPro"/>
</dbReference>
<comment type="caution">
    <text evidence="6">The sequence shown here is derived from an EMBL/GenBank/DDBJ whole genome shotgun (WGS) entry which is preliminary data.</text>
</comment>
<evidence type="ECO:0000259" key="4">
    <source>
        <dbReference type="Pfam" id="PF13802"/>
    </source>
</evidence>
<accession>A0A9D2G5C9</accession>
<gene>
    <name evidence="6" type="ORF">H9964_03995</name>
</gene>
<dbReference type="InterPro" id="IPR048395">
    <property type="entry name" value="Glyco_hydro_31_C"/>
</dbReference>
<dbReference type="PANTHER" id="PTHR43863">
    <property type="entry name" value="HYDROLASE, PUTATIVE (AFU_ORTHOLOGUE AFUA_1G03140)-RELATED"/>
    <property type="match status" value="1"/>
</dbReference>